<name>A0A346CIP8_CONER</name>
<accession>A0A346CIP8</accession>
<dbReference type="AlphaFoldDB" id="A0A346CIP8"/>
<protein>
    <submittedName>
        <fullName evidence="2">Conodipine</fullName>
    </submittedName>
</protein>
<proteinExistence type="evidence at transcript level"/>
<evidence type="ECO:0000313" key="2">
    <source>
        <dbReference type="EMBL" id="AXL95447.1"/>
    </source>
</evidence>
<dbReference type="SUPFAM" id="SSF48619">
    <property type="entry name" value="Phospholipase A2, PLA2"/>
    <property type="match status" value="1"/>
</dbReference>
<dbReference type="GO" id="GO:0004623">
    <property type="term" value="F:phospholipase A2 activity"/>
    <property type="evidence" value="ECO:0007669"/>
    <property type="project" value="InterPro"/>
</dbReference>
<organism evidence="2">
    <name type="scientific">Conus ermineus</name>
    <name type="common">Agate cone</name>
    <name type="synonym">Chelyconus ermineus</name>
    <dbReference type="NCBI Taxonomy" id="55423"/>
    <lineage>
        <taxon>Eukaryota</taxon>
        <taxon>Metazoa</taxon>
        <taxon>Spiralia</taxon>
        <taxon>Lophotrochozoa</taxon>
        <taxon>Mollusca</taxon>
        <taxon>Gastropoda</taxon>
        <taxon>Caenogastropoda</taxon>
        <taxon>Neogastropoda</taxon>
        <taxon>Conoidea</taxon>
        <taxon>Conidae</taxon>
        <taxon>Conus</taxon>
        <taxon>Chelyconus</taxon>
    </lineage>
</organism>
<feature type="chain" id="PRO_5016748946" evidence="1">
    <location>
        <begin position="22"/>
        <end position="183"/>
    </location>
</feature>
<feature type="signal peptide" evidence="1">
    <location>
        <begin position="1"/>
        <end position="21"/>
    </location>
</feature>
<keyword evidence="1" id="KW-0732">Signal</keyword>
<sequence>MKVLESALWILAALALPRIAALDSSTAELCRVNSNACSVPFKWIPCQQHFLPACDRHDTCYHCGGHFNFKQGDCDDAFFRDMEALCAQGTDEGFCPDKRKRRDASSTAITTRQLRLLEKFMPPNFFSDRDPRQPHPRAFTCNQWVSVYFRTVQVFGWWHFNYRASAKECPPFEPCMPEVGSTE</sequence>
<dbReference type="InterPro" id="IPR036444">
    <property type="entry name" value="PLipase_A2_dom_sf"/>
</dbReference>
<dbReference type="Gene3D" id="1.20.90.10">
    <property type="entry name" value="Phospholipase A2 domain"/>
    <property type="match status" value="1"/>
</dbReference>
<reference evidence="2" key="1">
    <citation type="journal article" date="2018" name="Genome Biol. Evol.">
        <title>Conotoxin diversity in Chelyconus ermineus (Born, 1778) and the convergent origin of piscivory in the Atlantic and Indo-Pacific cones.</title>
        <authorList>
            <person name="Abalde S."/>
            <person name="Tenorio M.J."/>
            <person name="Afonso C.M."/>
            <person name="Zardoya R."/>
        </authorList>
    </citation>
    <scope>NUCLEOTIDE SEQUENCE</scope>
    <source>
        <strain evidence="2">Cerm_110</strain>
    </source>
</reference>
<evidence type="ECO:0000256" key="1">
    <source>
        <dbReference type="SAM" id="SignalP"/>
    </source>
</evidence>
<dbReference type="EMBL" id="MH360398">
    <property type="protein sequence ID" value="AXL95447.1"/>
    <property type="molecule type" value="mRNA"/>
</dbReference>
<dbReference type="GO" id="GO:0050482">
    <property type="term" value="P:arachidonate secretion"/>
    <property type="evidence" value="ECO:0007669"/>
    <property type="project" value="InterPro"/>
</dbReference>
<dbReference type="GO" id="GO:0006644">
    <property type="term" value="P:phospholipid metabolic process"/>
    <property type="evidence" value="ECO:0007669"/>
    <property type="project" value="InterPro"/>
</dbReference>